<evidence type="ECO:0000256" key="5">
    <source>
        <dbReference type="ARBA" id="ARBA00023160"/>
    </source>
</evidence>
<dbReference type="PANTHER" id="PTHR43416:SF4">
    <property type="entry name" value="BIOTIN CARBOXYL CARRIER PROTEIN OF ACETYL-COA CARBOXYLASE 2, CHLOROPLASTIC"/>
    <property type="match status" value="1"/>
</dbReference>
<keyword evidence="11" id="KW-1185">Reference proteome</keyword>
<keyword evidence="6 7" id="KW-0092">Biotin</keyword>
<dbReference type="PRINTS" id="PR01071">
    <property type="entry name" value="ACOABIOTINCC"/>
</dbReference>
<reference evidence="11" key="1">
    <citation type="submission" date="2016-04" db="EMBL/GenBank/DDBJ databases">
        <title>Cephalotus genome sequencing.</title>
        <authorList>
            <person name="Fukushima K."/>
            <person name="Hasebe M."/>
            <person name="Fang X."/>
        </authorList>
    </citation>
    <scope>NUCLEOTIDE SEQUENCE [LARGE SCALE GENOMIC DNA]</scope>
    <source>
        <strain evidence="11">cv. St1</strain>
    </source>
</reference>
<dbReference type="InterPro" id="IPR050537">
    <property type="entry name" value="2-oxoacid_dehydrogenase"/>
</dbReference>
<dbReference type="CDD" id="cd06850">
    <property type="entry name" value="biotinyl_domain"/>
    <property type="match status" value="1"/>
</dbReference>
<dbReference type="OrthoDB" id="196847at2759"/>
<feature type="domain" description="Lipoyl-binding" evidence="9">
    <location>
        <begin position="198"/>
        <end position="274"/>
    </location>
</feature>
<name>A0A1Q3BCQ7_CEPFO</name>
<dbReference type="GO" id="GO:0006633">
    <property type="term" value="P:fatty acid biosynthetic process"/>
    <property type="evidence" value="ECO:0007669"/>
    <property type="project" value="UniProtKB-UniPathway"/>
</dbReference>
<dbReference type="UniPathway" id="UPA00094"/>
<dbReference type="PANTHER" id="PTHR43416">
    <property type="entry name" value="DIHYDROLIPOYLLYSINE-RESIDUE SUCCINYLTRANSFERASE COMPONENT OF 2-OXOGLUTARATE DEHYDROGENASE COMPLEX, MITOCHONDRIAL-RELATED"/>
    <property type="match status" value="1"/>
</dbReference>
<evidence type="ECO:0000259" key="9">
    <source>
        <dbReference type="PROSITE" id="PS50968"/>
    </source>
</evidence>
<evidence type="ECO:0000256" key="4">
    <source>
        <dbReference type="ARBA" id="ARBA00023098"/>
    </source>
</evidence>
<dbReference type="PROSITE" id="PS00188">
    <property type="entry name" value="BIOTIN"/>
    <property type="match status" value="1"/>
</dbReference>
<evidence type="ECO:0000256" key="7">
    <source>
        <dbReference type="RuleBase" id="RU364072"/>
    </source>
</evidence>
<evidence type="ECO:0000256" key="1">
    <source>
        <dbReference type="ARBA" id="ARBA00005194"/>
    </source>
</evidence>
<gene>
    <name evidence="10" type="ORF">CFOL_v3_09213</name>
</gene>
<dbReference type="SUPFAM" id="SSF51230">
    <property type="entry name" value="Single hybrid motif"/>
    <property type="match status" value="1"/>
</dbReference>
<dbReference type="GO" id="GO:0009317">
    <property type="term" value="C:acetyl-CoA carboxylase complex"/>
    <property type="evidence" value="ECO:0007669"/>
    <property type="project" value="InterPro"/>
</dbReference>
<organism evidence="10 11">
    <name type="scientific">Cephalotus follicularis</name>
    <name type="common">Albany pitcher plant</name>
    <dbReference type="NCBI Taxonomy" id="3775"/>
    <lineage>
        <taxon>Eukaryota</taxon>
        <taxon>Viridiplantae</taxon>
        <taxon>Streptophyta</taxon>
        <taxon>Embryophyta</taxon>
        <taxon>Tracheophyta</taxon>
        <taxon>Spermatophyta</taxon>
        <taxon>Magnoliopsida</taxon>
        <taxon>eudicotyledons</taxon>
        <taxon>Gunneridae</taxon>
        <taxon>Pentapetalae</taxon>
        <taxon>rosids</taxon>
        <taxon>fabids</taxon>
        <taxon>Oxalidales</taxon>
        <taxon>Cephalotaceae</taxon>
        <taxon>Cephalotus</taxon>
    </lineage>
</organism>
<dbReference type="PROSITE" id="PS50968">
    <property type="entry name" value="BIOTINYL_LIPOYL"/>
    <property type="match status" value="1"/>
</dbReference>
<dbReference type="EMBL" id="BDDD01000428">
    <property type="protein sequence ID" value="GAV65699.1"/>
    <property type="molecule type" value="Genomic_DNA"/>
</dbReference>
<comment type="function">
    <text evidence="7">This protein is a component of the acetyl coenzyme A carboxylase complex; first, biotin carboxylase catalyzes the carboxylation of the carrier protein and then the transcarboxylase transfers the carboxyl group to form malonyl-CoA.</text>
</comment>
<feature type="region of interest" description="Disordered" evidence="8">
    <location>
        <begin position="165"/>
        <end position="199"/>
    </location>
</feature>
<comment type="caution">
    <text evidence="10">The sequence shown here is derived from an EMBL/GenBank/DDBJ whole genome shotgun (WGS) entry which is preliminary data.</text>
</comment>
<protein>
    <recommendedName>
        <fullName evidence="7">Biotin carboxyl carrier protein of acetyl-CoA carboxylase</fullName>
    </recommendedName>
</protein>
<dbReference type="NCBIfam" id="TIGR00531">
    <property type="entry name" value="BCCP"/>
    <property type="match status" value="1"/>
</dbReference>
<dbReference type="GO" id="GO:0003989">
    <property type="term" value="F:acetyl-CoA carboxylase activity"/>
    <property type="evidence" value="ECO:0007669"/>
    <property type="project" value="InterPro"/>
</dbReference>
<keyword evidence="5 7" id="KW-0275">Fatty acid biosynthesis</keyword>
<evidence type="ECO:0000313" key="11">
    <source>
        <dbReference type="Proteomes" id="UP000187406"/>
    </source>
</evidence>
<dbReference type="AlphaFoldDB" id="A0A1Q3BCQ7"/>
<dbReference type="GO" id="GO:0009507">
    <property type="term" value="C:chloroplast"/>
    <property type="evidence" value="ECO:0007669"/>
    <property type="project" value="UniProtKB-SubCell"/>
</dbReference>
<evidence type="ECO:0000256" key="3">
    <source>
        <dbReference type="ARBA" id="ARBA00022832"/>
    </source>
</evidence>
<keyword evidence="7" id="KW-0150">Chloroplast</keyword>
<dbReference type="Proteomes" id="UP000187406">
    <property type="component" value="Unassembled WGS sequence"/>
</dbReference>
<dbReference type="InterPro" id="IPR011053">
    <property type="entry name" value="Single_hybrid_motif"/>
</dbReference>
<evidence type="ECO:0000313" key="10">
    <source>
        <dbReference type="EMBL" id="GAV65699.1"/>
    </source>
</evidence>
<dbReference type="InterPro" id="IPR000089">
    <property type="entry name" value="Biotin_lipoyl"/>
</dbReference>
<dbReference type="Gene3D" id="2.40.50.100">
    <property type="match status" value="1"/>
</dbReference>
<evidence type="ECO:0000256" key="8">
    <source>
        <dbReference type="SAM" id="MobiDB-lite"/>
    </source>
</evidence>
<dbReference type="STRING" id="3775.A0A1Q3BCQ7"/>
<evidence type="ECO:0000256" key="6">
    <source>
        <dbReference type="ARBA" id="ARBA00023267"/>
    </source>
</evidence>
<dbReference type="FunCoup" id="A0A1Q3BCQ7">
    <property type="interactions" value="242"/>
</dbReference>
<evidence type="ECO:0000256" key="2">
    <source>
        <dbReference type="ARBA" id="ARBA00022516"/>
    </source>
</evidence>
<dbReference type="Pfam" id="PF00364">
    <property type="entry name" value="Biotin_lipoyl"/>
    <property type="match status" value="1"/>
</dbReference>
<proteinExistence type="predicted"/>
<comment type="subcellular location">
    <subcellularLocation>
        <location evidence="7">Plastid</location>
        <location evidence="7">Chloroplast</location>
    </subcellularLocation>
</comment>
<accession>A0A1Q3BCQ7</accession>
<sequence length="275" mass="29191">MASISVPCPKISSTVRVGLNSNQKHTKISFANALNPHPNPSLSLGSSCFQCRNKPSAPWKVHAQISEVSVEESLNSARVLDSKSKVASSEGKNESTEKTVPDAAAISAFMTQVSDLVKLVDSRDIMELQMKQLDCELIIRKKEAMQQPVPAAPVYTMPPPIPHATYSSPPPAAAPASPPTSAPVPALPAPAKTAQSTHPPLKCPMAGTFYRCPGPGEPPFVKVGDKVQKGQVICIIEAMKLMNEIEADQSGTIADVLIEDGKPVSVDTPLFVIVP</sequence>
<dbReference type="FunFam" id="2.40.50.100:FF:000003">
    <property type="entry name" value="Acetyl-CoA carboxylase biotin carboxyl carrier protein"/>
    <property type="match status" value="1"/>
</dbReference>
<dbReference type="InParanoid" id="A0A1Q3BCQ7"/>
<feature type="compositionally biased region" description="Pro residues" evidence="8">
    <location>
        <begin position="165"/>
        <end position="188"/>
    </location>
</feature>
<comment type="pathway">
    <text evidence="1 7">Lipid metabolism; fatty acid biosynthesis.</text>
</comment>
<keyword evidence="2 7" id="KW-0444">Lipid biosynthesis</keyword>
<dbReference type="InterPro" id="IPR001882">
    <property type="entry name" value="Biotin_BS"/>
</dbReference>
<dbReference type="InterPro" id="IPR001249">
    <property type="entry name" value="AcCoA_biotinCC"/>
</dbReference>
<keyword evidence="4 7" id="KW-0443">Lipid metabolism</keyword>
<keyword evidence="3 7" id="KW-0276">Fatty acid metabolism</keyword>
<keyword evidence="7" id="KW-0934">Plastid</keyword>